<dbReference type="AlphaFoldDB" id="A0A9Y2IP75"/>
<dbReference type="PANTHER" id="PTHR36115">
    <property type="entry name" value="PROLINE-RICH ANTIGEN HOMOLOG-RELATED"/>
    <property type="match status" value="1"/>
</dbReference>
<evidence type="ECO:0000313" key="9">
    <source>
        <dbReference type="EMBL" id="WIX83432.1"/>
    </source>
</evidence>
<evidence type="ECO:0000256" key="1">
    <source>
        <dbReference type="ARBA" id="ARBA00004651"/>
    </source>
</evidence>
<keyword evidence="5 7" id="KW-0472">Membrane</keyword>
<dbReference type="RefSeq" id="WP_285973982.1">
    <property type="nucleotide sequence ID" value="NZ_CP127294.1"/>
</dbReference>
<name>A0A9Y2IP75_9PSEU</name>
<feature type="compositionally biased region" description="Low complexity" evidence="6">
    <location>
        <begin position="58"/>
        <end position="73"/>
    </location>
</feature>
<keyword evidence="2" id="KW-1003">Cell membrane</keyword>
<evidence type="ECO:0000256" key="6">
    <source>
        <dbReference type="SAM" id="MobiDB-lite"/>
    </source>
</evidence>
<evidence type="ECO:0000256" key="4">
    <source>
        <dbReference type="ARBA" id="ARBA00022989"/>
    </source>
</evidence>
<feature type="transmembrane region" description="Helical" evidence="7">
    <location>
        <begin position="132"/>
        <end position="159"/>
    </location>
</feature>
<feature type="region of interest" description="Disordered" evidence="6">
    <location>
        <begin position="283"/>
        <end position="409"/>
    </location>
</feature>
<gene>
    <name evidence="9" type="ORF">QRX50_23070</name>
</gene>
<organism evidence="9 10">
    <name type="scientific">Amycolatopsis carbonis</name>
    <dbReference type="NCBI Taxonomy" id="715471"/>
    <lineage>
        <taxon>Bacteria</taxon>
        <taxon>Bacillati</taxon>
        <taxon>Actinomycetota</taxon>
        <taxon>Actinomycetes</taxon>
        <taxon>Pseudonocardiales</taxon>
        <taxon>Pseudonocardiaceae</taxon>
        <taxon>Amycolatopsis</taxon>
    </lineage>
</organism>
<evidence type="ECO:0000259" key="8">
    <source>
        <dbReference type="Pfam" id="PF06271"/>
    </source>
</evidence>
<comment type="subcellular location">
    <subcellularLocation>
        <location evidence="1">Cell membrane</location>
        <topology evidence="1">Multi-pass membrane protein</topology>
    </subcellularLocation>
</comment>
<accession>A0A9Y2IP75</accession>
<keyword evidence="3 7" id="KW-0812">Transmembrane</keyword>
<reference evidence="9 10" key="1">
    <citation type="submission" date="2023-06" db="EMBL/GenBank/DDBJ databases">
        <authorList>
            <person name="Oyuntsetseg B."/>
            <person name="Kim S.B."/>
        </authorList>
    </citation>
    <scope>NUCLEOTIDE SEQUENCE [LARGE SCALE GENOMIC DNA]</scope>
    <source>
        <strain evidence="9 10">2-15</strain>
    </source>
</reference>
<dbReference type="Pfam" id="PF06271">
    <property type="entry name" value="RDD"/>
    <property type="match status" value="1"/>
</dbReference>
<protein>
    <submittedName>
        <fullName evidence="9">RDD family protein</fullName>
    </submittedName>
</protein>
<feature type="compositionally biased region" description="Low complexity" evidence="6">
    <location>
        <begin position="283"/>
        <end position="293"/>
    </location>
</feature>
<keyword evidence="10" id="KW-1185">Reference proteome</keyword>
<feature type="compositionally biased region" description="Gly residues" evidence="6">
    <location>
        <begin position="294"/>
        <end position="325"/>
    </location>
</feature>
<keyword evidence="4 7" id="KW-1133">Transmembrane helix</keyword>
<evidence type="ECO:0000313" key="10">
    <source>
        <dbReference type="Proteomes" id="UP001236014"/>
    </source>
</evidence>
<dbReference type="InterPro" id="IPR010432">
    <property type="entry name" value="RDD"/>
</dbReference>
<dbReference type="PANTHER" id="PTHR36115:SF6">
    <property type="entry name" value="PROLINE-RICH ANTIGEN HOMOLOG"/>
    <property type="match status" value="1"/>
</dbReference>
<evidence type="ECO:0000256" key="5">
    <source>
        <dbReference type="ARBA" id="ARBA00023136"/>
    </source>
</evidence>
<dbReference type="Proteomes" id="UP001236014">
    <property type="component" value="Chromosome"/>
</dbReference>
<proteinExistence type="predicted"/>
<feature type="region of interest" description="Disordered" evidence="6">
    <location>
        <begin position="1"/>
        <end position="108"/>
    </location>
</feature>
<feature type="compositionally biased region" description="Gly residues" evidence="6">
    <location>
        <begin position="47"/>
        <end position="57"/>
    </location>
</feature>
<sequence>MTDPYGRPMGQPQGQPPFGQPQGQQPFGAPGGFGQQPPSGGFPQQSGGFGQQPGFGQPGQAQPGFGQPDAQGQPGFGQPGFGQPPAGGFGQPPGFGQPGGFGQPNPYGPPGGGAYANWGQRAGAYLIDFGPFLAAIIIALLVSIASWSAGAIIYGLAIFGNIGWQIYNRWITAGNTGQSLGKRVVGIKLVSEATGQPIGAGMAFLRDLAHVLDGFLCGLGYLWPLWDDKSQTFSDKIVSTIVVPADAAPAGQFGQPGFGQQQPFGGGFPPAGQHPGGFAQQPAGFGQQPSGFGAQPGFGQPGQPAAGGFGQPGEFGQPPSGGFGQPGAPANGGFVQPVAESPGATAFEQAEPTQMLKPGGAAAQPESGAFDGAERTQMLQPGSPAVEAPAQPEETQKVQPGEFGQPPQH</sequence>
<feature type="compositionally biased region" description="Gly residues" evidence="6">
    <location>
        <begin position="74"/>
        <end position="102"/>
    </location>
</feature>
<dbReference type="EMBL" id="CP127294">
    <property type="protein sequence ID" value="WIX83432.1"/>
    <property type="molecule type" value="Genomic_DNA"/>
</dbReference>
<dbReference type="InterPro" id="IPR051791">
    <property type="entry name" value="Pra-immunoreactive"/>
</dbReference>
<feature type="compositionally biased region" description="Low complexity" evidence="6">
    <location>
        <begin position="35"/>
        <end position="46"/>
    </location>
</feature>
<evidence type="ECO:0000256" key="2">
    <source>
        <dbReference type="ARBA" id="ARBA00022475"/>
    </source>
</evidence>
<feature type="domain" description="RDD" evidence="8">
    <location>
        <begin position="115"/>
        <end position="237"/>
    </location>
</feature>
<evidence type="ECO:0000256" key="7">
    <source>
        <dbReference type="SAM" id="Phobius"/>
    </source>
</evidence>
<dbReference type="GO" id="GO:0005886">
    <property type="term" value="C:plasma membrane"/>
    <property type="evidence" value="ECO:0007669"/>
    <property type="project" value="UniProtKB-SubCell"/>
</dbReference>
<evidence type="ECO:0000256" key="3">
    <source>
        <dbReference type="ARBA" id="ARBA00022692"/>
    </source>
</evidence>
<dbReference type="KEGG" id="acab:QRX50_23070"/>